<evidence type="ECO:0000256" key="1">
    <source>
        <dbReference type="SAM" id="MobiDB-lite"/>
    </source>
</evidence>
<dbReference type="KEGG" id="qsa:O6P43_006056"/>
<reference evidence="2" key="1">
    <citation type="journal article" date="2023" name="Science">
        <title>Elucidation of the pathway for biosynthesis of saponin adjuvants from the soapbark tree.</title>
        <authorList>
            <person name="Reed J."/>
            <person name="Orme A."/>
            <person name="El-Demerdash A."/>
            <person name="Owen C."/>
            <person name="Martin L.B.B."/>
            <person name="Misra R.C."/>
            <person name="Kikuchi S."/>
            <person name="Rejzek M."/>
            <person name="Martin A.C."/>
            <person name="Harkess A."/>
            <person name="Leebens-Mack J."/>
            <person name="Louveau T."/>
            <person name="Stephenson M.J."/>
            <person name="Osbourn A."/>
        </authorList>
    </citation>
    <scope>NUCLEOTIDE SEQUENCE</scope>
    <source>
        <strain evidence="2">S10</strain>
    </source>
</reference>
<name>A0AAD7Q7F9_QUISA</name>
<sequence>MLMGLLRDLSTCKDIQNMLRIYKEEEEERSDHWKSFLECQTESAQLAVNGLSLEEDDKVLQTEASQKEVGISTEKGADGHDLSGWKPDSDKMAENGSTKVHRVRLWTEIRPSLHAIEDMMSIRVKKSGSLKDDQNKSRSQEDEQSNRGGSIKYEQNTRKRNHFLIFMRLNLLKEYMMKTLRKSFMMQRDQILFKTCLLPIA</sequence>
<keyword evidence="3" id="KW-1185">Reference proteome</keyword>
<feature type="region of interest" description="Disordered" evidence="1">
    <location>
        <begin position="127"/>
        <end position="154"/>
    </location>
</feature>
<feature type="compositionally biased region" description="Basic and acidic residues" evidence="1">
    <location>
        <begin position="129"/>
        <end position="145"/>
    </location>
</feature>
<feature type="region of interest" description="Disordered" evidence="1">
    <location>
        <begin position="63"/>
        <end position="96"/>
    </location>
</feature>
<feature type="compositionally biased region" description="Basic and acidic residues" evidence="1">
    <location>
        <begin position="75"/>
        <end position="93"/>
    </location>
</feature>
<dbReference type="Proteomes" id="UP001163823">
    <property type="component" value="Chromosome 3"/>
</dbReference>
<evidence type="ECO:0000313" key="3">
    <source>
        <dbReference type="Proteomes" id="UP001163823"/>
    </source>
</evidence>
<gene>
    <name evidence="2" type="ORF">O6P43_006056</name>
</gene>
<dbReference type="EMBL" id="JARAOO010000003">
    <property type="protein sequence ID" value="KAJ7976249.1"/>
    <property type="molecule type" value="Genomic_DNA"/>
</dbReference>
<accession>A0AAD7Q7F9</accession>
<proteinExistence type="predicted"/>
<protein>
    <submittedName>
        <fullName evidence="2">TBC1 domain family member protein</fullName>
    </submittedName>
</protein>
<comment type="caution">
    <text evidence="2">The sequence shown here is derived from an EMBL/GenBank/DDBJ whole genome shotgun (WGS) entry which is preliminary data.</text>
</comment>
<organism evidence="2 3">
    <name type="scientific">Quillaja saponaria</name>
    <name type="common">Soap bark tree</name>
    <dbReference type="NCBI Taxonomy" id="32244"/>
    <lineage>
        <taxon>Eukaryota</taxon>
        <taxon>Viridiplantae</taxon>
        <taxon>Streptophyta</taxon>
        <taxon>Embryophyta</taxon>
        <taxon>Tracheophyta</taxon>
        <taxon>Spermatophyta</taxon>
        <taxon>Magnoliopsida</taxon>
        <taxon>eudicotyledons</taxon>
        <taxon>Gunneridae</taxon>
        <taxon>Pentapetalae</taxon>
        <taxon>rosids</taxon>
        <taxon>fabids</taxon>
        <taxon>Fabales</taxon>
        <taxon>Quillajaceae</taxon>
        <taxon>Quillaja</taxon>
    </lineage>
</organism>
<evidence type="ECO:0000313" key="2">
    <source>
        <dbReference type="EMBL" id="KAJ7976249.1"/>
    </source>
</evidence>
<dbReference type="AlphaFoldDB" id="A0AAD7Q7F9"/>